<dbReference type="PROSITE" id="PS00028">
    <property type="entry name" value="ZINC_FINGER_C2H2_1"/>
    <property type="match status" value="1"/>
</dbReference>
<keyword evidence="3 6" id="KW-0863">Zinc-finger</keyword>
<feature type="domain" description="C2H2-type" evidence="8">
    <location>
        <begin position="144"/>
        <end position="171"/>
    </location>
</feature>
<sequence>MSTCEEKGLGAEDQIEHGSSPTATALSTSVVPILDDGRLMEGTRDMYQDEKWLNLTLGSAYTSTISSSSITVAMSSSMVQDQMFKPSNVSFFQSASELADCHKAASLSKTNDRTPLPDLDCDREHMGKSEEEASVSLGGEPRVFGCQFCTRKFYSSQALGGHQNAHKRERSVGRKAMKLPPSFISSAAQSPRFPSASTLYDSDMMIDGVSYYSPSNQFDLSANNSQQLVGRSLGIKAHSLINKPSSLRLCTPYKGPSFLPSQPAHLGRWPPIMGQQPGTGRDELACYIGRTPSLVGVGRFDSSFGSFGGNRLVDDGGTKNLALCPSASKPAPISELLSSNRCDGRSWNGLVPHMCDDVRFQPADFLQNKSTPSSLVDHSNCSIMPKVNETTETQNFLNLSLSL</sequence>
<reference evidence="9" key="1">
    <citation type="submission" date="2021-08" db="EMBL/GenBank/DDBJ databases">
        <title>WGS assembly of Ceratopteris richardii.</title>
        <authorList>
            <person name="Marchant D.B."/>
            <person name="Chen G."/>
            <person name="Jenkins J."/>
            <person name="Shu S."/>
            <person name="Leebens-Mack J."/>
            <person name="Grimwood J."/>
            <person name="Schmutz J."/>
            <person name="Soltis P."/>
            <person name="Soltis D."/>
            <person name="Chen Z.-H."/>
        </authorList>
    </citation>
    <scope>NUCLEOTIDE SEQUENCE</scope>
    <source>
        <strain evidence="9">Whitten #5841</strain>
        <tissue evidence="9">Leaf</tissue>
    </source>
</reference>
<gene>
    <name evidence="9" type="ORF">KP509_08G040400</name>
</gene>
<dbReference type="InterPro" id="IPR036236">
    <property type="entry name" value="Znf_C2H2_sf"/>
</dbReference>
<keyword evidence="2" id="KW-0479">Metal-binding</keyword>
<evidence type="ECO:0000256" key="4">
    <source>
        <dbReference type="ARBA" id="ARBA00022833"/>
    </source>
</evidence>
<dbReference type="GO" id="GO:0005634">
    <property type="term" value="C:nucleus"/>
    <property type="evidence" value="ECO:0007669"/>
    <property type="project" value="UniProtKB-SubCell"/>
</dbReference>
<dbReference type="EMBL" id="CM035413">
    <property type="protein sequence ID" value="KAH7431274.1"/>
    <property type="molecule type" value="Genomic_DNA"/>
</dbReference>
<evidence type="ECO:0000259" key="8">
    <source>
        <dbReference type="PROSITE" id="PS50157"/>
    </source>
</evidence>
<evidence type="ECO:0000313" key="10">
    <source>
        <dbReference type="Proteomes" id="UP000825935"/>
    </source>
</evidence>
<evidence type="ECO:0000256" key="3">
    <source>
        <dbReference type="ARBA" id="ARBA00022771"/>
    </source>
</evidence>
<keyword evidence="4" id="KW-0862">Zinc</keyword>
<evidence type="ECO:0000313" key="9">
    <source>
        <dbReference type="EMBL" id="KAH7431276.1"/>
    </source>
</evidence>
<dbReference type="EMBL" id="CM035413">
    <property type="protein sequence ID" value="KAH7431276.1"/>
    <property type="molecule type" value="Genomic_DNA"/>
</dbReference>
<feature type="compositionally biased region" description="Basic and acidic residues" evidence="7">
    <location>
        <begin position="1"/>
        <end position="16"/>
    </location>
</feature>
<evidence type="ECO:0000256" key="7">
    <source>
        <dbReference type="SAM" id="MobiDB-lite"/>
    </source>
</evidence>
<dbReference type="OrthoDB" id="1933825at2759"/>
<dbReference type="SUPFAM" id="SSF57667">
    <property type="entry name" value="beta-beta-alpha zinc fingers"/>
    <property type="match status" value="1"/>
</dbReference>
<keyword evidence="5" id="KW-0539">Nucleus</keyword>
<accession>A0A8T2UBJ0</accession>
<dbReference type="PANTHER" id="PTHR47287">
    <property type="entry name" value="C2H2 AND C2HC ZINC FINGERS SUPERFAMILY PROTEIN"/>
    <property type="match status" value="1"/>
</dbReference>
<feature type="compositionally biased region" description="Basic and acidic residues" evidence="7">
    <location>
        <begin position="120"/>
        <end position="131"/>
    </location>
</feature>
<dbReference type="InterPro" id="IPR044246">
    <property type="entry name" value="ZFP3-like"/>
</dbReference>
<proteinExistence type="predicted"/>
<evidence type="ECO:0000256" key="1">
    <source>
        <dbReference type="ARBA" id="ARBA00004123"/>
    </source>
</evidence>
<dbReference type="AlphaFoldDB" id="A0A8T2UBJ0"/>
<evidence type="ECO:0000256" key="6">
    <source>
        <dbReference type="PROSITE-ProRule" id="PRU00042"/>
    </source>
</evidence>
<dbReference type="InterPro" id="IPR013087">
    <property type="entry name" value="Znf_C2H2_type"/>
</dbReference>
<comment type="caution">
    <text evidence="9">The sequence shown here is derived from an EMBL/GenBank/DDBJ whole genome shotgun (WGS) entry which is preliminary data.</text>
</comment>
<dbReference type="GO" id="GO:0008270">
    <property type="term" value="F:zinc ion binding"/>
    <property type="evidence" value="ECO:0007669"/>
    <property type="project" value="UniProtKB-KW"/>
</dbReference>
<organism evidence="9 10">
    <name type="scientific">Ceratopteris richardii</name>
    <name type="common">Triangle waterfern</name>
    <dbReference type="NCBI Taxonomy" id="49495"/>
    <lineage>
        <taxon>Eukaryota</taxon>
        <taxon>Viridiplantae</taxon>
        <taxon>Streptophyta</taxon>
        <taxon>Embryophyta</taxon>
        <taxon>Tracheophyta</taxon>
        <taxon>Polypodiopsida</taxon>
        <taxon>Polypodiidae</taxon>
        <taxon>Polypodiales</taxon>
        <taxon>Pteridineae</taxon>
        <taxon>Pteridaceae</taxon>
        <taxon>Parkerioideae</taxon>
        <taxon>Ceratopteris</taxon>
    </lineage>
</organism>
<dbReference type="PROSITE" id="PS50157">
    <property type="entry name" value="ZINC_FINGER_C2H2_2"/>
    <property type="match status" value="1"/>
</dbReference>
<evidence type="ECO:0000256" key="5">
    <source>
        <dbReference type="ARBA" id="ARBA00023242"/>
    </source>
</evidence>
<name>A0A8T2UBJ0_CERRI</name>
<dbReference type="Proteomes" id="UP000825935">
    <property type="component" value="Chromosome 8"/>
</dbReference>
<evidence type="ECO:0000256" key="2">
    <source>
        <dbReference type="ARBA" id="ARBA00022723"/>
    </source>
</evidence>
<keyword evidence="10" id="KW-1185">Reference proteome</keyword>
<feature type="region of interest" description="Disordered" evidence="7">
    <location>
        <begin position="1"/>
        <end position="23"/>
    </location>
</feature>
<comment type="subcellular location">
    <subcellularLocation>
        <location evidence="1">Nucleus</location>
    </subcellularLocation>
</comment>
<feature type="region of interest" description="Disordered" evidence="7">
    <location>
        <begin position="112"/>
        <end position="134"/>
    </location>
</feature>
<protein>
    <recommendedName>
        <fullName evidence="8">C2H2-type domain-containing protein</fullName>
    </recommendedName>
</protein>
<dbReference type="PANTHER" id="PTHR47287:SF15">
    <property type="entry name" value="ZINC FINGER PROTEIN 3-LIKE"/>
    <property type="match status" value="1"/>
</dbReference>
<dbReference type="GO" id="GO:0009788">
    <property type="term" value="P:negative regulation of abscisic acid-activated signaling pathway"/>
    <property type="evidence" value="ECO:0007669"/>
    <property type="project" value="InterPro"/>
</dbReference>